<dbReference type="HAMAP" id="MF_00316">
    <property type="entry name" value="MobA"/>
    <property type="match status" value="1"/>
</dbReference>
<evidence type="ECO:0000313" key="10">
    <source>
        <dbReference type="EMBL" id="MEQ6292553.1"/>
    </source>
</evidence>
<dbReference type="InterPro" id="IPR029044">
    <property type="entry name" value="Nucleotide-diphossugar_trans"/>
</dbReference>
<dbReference type="NCBIfam" id="TIGR02665">
    <property type="entry name" value="molyb_mobA"/>
    <property type="match status" value="1"/>
</dbReference>
<gene>
    <name evidence="8 10" type="primary">mobA</name>
    <name evidence="10" type="ORF">ABNW52_18215</name>
</gene>
<feature type="binding site" evidence="8">
    <location>
        <position position="28"/>
    </location>
    <ligand>
        <name>GTP</name>
        <dbReference type="ChEBI" id="CHEBI:37565"/>
    </ligand>
</feature>
<evidence type="ECO:0000256" key="7">
    <source>
        <dbReference type="ARBA" id="ARBA00023150"/>
    </source>
</evidence>
<dbReference type="EC" id="2.7.7.77" evidence="8"/>
<keyword evidence="3 8" id="KW-0479">Metal-binding</keyword>
<feature type="domain" description="MobA-like NTP transferase" evidence="9">
    <location>
        <begin position="12"/>
        <end position="171"/>
    </location>
</feature>
<feature type="binding site" evidence="8">
    <location>
        <begin position="15"/>
        <end position="17"/>
    </location>
    <ligand>
        <name>GTP</name>
        <dbReference type="ChEBI" id="CHEBI:37565"/>
    </ligand>
</feature>
<evidence type="ECO:0000256" key="5">
    <source>
        <dbReference type="ARBA" id="ARBA00022842"/>
    </source>
</evidence>
<sequence>MLQLTGPATLGGLLLAGGEGRRMGGVDKGQQLLCGQPLAVHVLTRLAPQLGWLAISANRSLDAYRTLGLPVWPDDAAWQGMGPLAALATAAALLPPTITQLQLVPCDTPDLPATLSVTLAAALAASGADIALPRTPQGPQPACLLLRVGVLASVAPYLLGGQRSIRGWLATQRVVEVPFADATAFANANDPATLAALAAGRAPAA</sequence>
<feature type="binding site" evidence="8">
    <location>
        <position position="107"/>
    </location>
    <ligand>
        <name>GTP</name>
        <dbReference type="ChEBI" id="CHEBI:37565"/>
    </ligand>
</feature>
<comment type="similarity">
    <text evidence="8">Belongs to the MobA family.</text>
</comment>
<keyword evidence="4 8" id="KW-0547">Nucleotide-binding</keyword>
<evidence type="ECO:0000256" key="8">
    <source>
        <dbReference type="HAMAP-Rule" id="MF_00316"/>
    </source>
</evidence>
<keyword evidence="5 8" id="KW-0460">Magnesium</keyword>
<evidence type="ECO:0000259" key="9">
    <source>
        <dbReference type="Pfam" id="PF12804"/>
    </source>
</evidence>
<dbReference type="Pfam" id="PF12804">
    <property type="entry name" value="NTP_transf_3"/>
    <property type="match status" value="1"/>
</dbReference>
<evidence type="ECO:0000256" key="4">
    <source>
        <dbReference type="ARBA" id="ARBA00022741"/>
    </source>
</evidence>
<evidence type="ECO:0000256" key="1">
    <source>
        <dbReference type="ARBA" id="ARBA00022490"/>
    </source>
</evidence>
<dbReference type="SUPFAM" id="SSF53448">
    <property type="entry name" value="Nucleotide-diphospho-sugar transferases"/>
    <property type="match status" value="1"/>
</dbReference>
<dbReference type="CDD" id="cd02503">
    <property type="entry name" value="MobA"/>
    <property type="match status" value="1"/>
</dbReference>
<keyword evidence="10" id="KW-0548">Nucleotidyltransferase</keyword>
<dbReference type="Gene3D" id="3.90.550.10">
    <property type="entry name" value="Spore Coat Polysaccharide Biosynthesis Protein SpsA, Chain A"/>
    <property type="match status" value="1"/>
</dbReference>
<comment type="subunit">
    <text evidence="8">Monomer.</text>
</comment>
<keyword evidence="1 8" id="KW-0963">Cytoplasm</keyword>
<dbReference type="GO" id="GO:0061603">
    <property type="term" value="F:molybdenum cofactor guanylyltransferase activity"/>
    <property type="evidence" value="ECO:0007669"/>
    <property type="project" value="UniProtKB-EC"/>
</dbReference>
<keyword evidence="11" id="KW-1185">Reference proteome</keyword>
<evidence type="ECO:0000256" key="3">
    <source>
        <dbReference type="ARBA" id="ARBA00022723"/>
    </source>
</evidence>
<keyword evidence="2 8" id="KW-0808">Transferase</keyword>
<comment type="caution">
    <text evidence="8">Lacks conserved residue(s) required for the propagation of feature annotation.</text>
</comment>
<comment type="catalytic activity">
    <reaction evidence="8">
        <text>Mo-molybdopterin + GTP + H(+) = Mo-molybdopterin guanine dinucleotide + diphosphate</text>
        <dbReference type="Rhea" id="RHEA:34243"/>
        <dbReference type="ChEBI" id="CHEBI:15378"/>
        <dbReference type="ChEBI" id="CHEBI:33019"/>
        <dbReference type="ChEBI" id="CHEBI:37565"/>
        <dbReference type="ChEBI" id="CHEBI:71302"/>
        <dbReference type="ChEBI" id="CHEBI:71310"/>
        <dbReference type="EC" id="2.7.7.77"/>
    </reaction>
</comment>
<comment type="cofactor">
    <cofactor evidence="8">
        <name>Mg(2+)</name>
        <dbReference type="ChEBI" id="CHEBI:18420"/>
    </cofactor>
</comment>
<comment type="function">
    <text evidence="8">Transfers a GMP moiety from GTP to Mo-molybdopterin (Mo-MPT) cofactor (Moco or molybdenum cofactor) to form Mo-molybdopterin guanine dinucleotide (Mo-MGD) cofactor.</text>
</comment>
<evidence type="ECO:0000256" key="6">
    <source>
        <dbReference type="ARBA" id="ARBA00023134"/>
    </source>
</evidence>
<comment type="domain">
    <text evidence="8">The N-terminal domain determines nucleotide recognition and specific binding, while the C-terminal domain determines the specific binding to the target protein.</text>
</comment>
<dbReference type="RefSeq" id="WP_349591006.1">
    <property type="nucleotide sequence ID" value="NZ_JBEFLD010000011.1"/>
</dbReference>
<dbReference type="PANTHER" id="PTHR19136:SF81">
    <property type="entry name" value="MOLYBDENUM COFACTOR GUANYLYLTRANSFERASE"/>
    <property type="match status" value="1"/>
</dbReference>
<organism evidence="10 11">
    <name type="scientific">Vogesella oryzagri</name>
    <dbReference type="NCBI Taxonomy" id="3160864"/>
    <lineage>
        <taxon>Bacteria</taxon>
        <taxon>Pseudomonadati</taxon>
        <taxon>Pseudomonadota</taxon>
        <taxon>Betaproteobacteria</taxon>
        <taxon>Neisseriales</taxon>
        <taxon>Chromobacteriaceae</taxon>
        <taxon>Vogesella</taxon>
    </lineage>
</organism>
<protein>
    <recommendedName>
        <fullName evidence="8">Molybdenum cofactor guanylyltransferase</fullName>
        <shortName evidence="8">MoCo guanylyltransferase</shortName>
        <ecNumber evidence="8">2.7.7.77</ecNumber>
    </recommendedName>
    <alternativeName>
        <fullName evidence="8">GTP:molybdopterin guanylyltransferase</fullName>
    </alternativeName>
    <alternativeName>
        <fullName evidence="8">Mo-MPT guanylyltransferase</fullName>
    </alternativeName>
    <alternativeName>
        <fullName evidence="8">Molybdopterin guanylyltransferase</fullName>
    </alternativeName>
    <alternativeName>
        <fullName evidence="8">Molybdopterin-guanine dinucleotide synthase</fullName>
        <shortName evidence="8">MGD synthase</shortName>
    </alternativeName>
</protein>
<dbReference type="EMBL" id="JBEFLD010000011">
    <property type="protein sequence ID" value="MEQ6292553.1"/>
    <property type="molecule type" value="Genomic_DNA"/>
</dbReference>
<evidence type="ECO:0000313" key="11">
    <source>
        <dbReference type="Proteomes" id="UP001433638"/>
    </source>
</evidence>
<name>A0ABV1M8L5_9NEIS</name>
<dbReference type="Proteomes" id="UP001433638">
    <property type="component" value="Unassembled WGS sequence"/>
</dbReference>
<comment type="caution">
    <text evidence="10">The sequence shown here is derived from an EMBL/GenBank/DDBJ whole genome shotgun (WGS) entry which is preliminary data.</text>
</comment>
<dbReference type="InterPro" id="IPR025877">
    <property type="entry name" value="MobA-like_NTP_Trfase"/>
</dbReference>
<proteinExistence type="inferred from homology"/>
<feature type="binding site" evidence="8">
    <location>
        <position position="107"/>
    </location>
    <ligand>
        <name>Mg(2+)</name>
        <dbReference type="ChEBI" id="CHEBI:18420"/>
    </ligand>
</feature>
<reference evidence="10" key="1">
    <citation type="submission" date="2024-06" db="EMBL/GenBank/DDBJ databases">
        <title>Genome sequence of Vogesella sp. MAHUQ-64.</title>
        <authorList>
            <person name="Huq M.A."/>
        </authorList>
    </citation>
    <scope>NUCLEOTIDE SEQUENCE</scope>
    <source>
        <strain evidence="10">MAHUQ-64</strain>
    </source>
</reference>
<keyword evidence="6 8" id="KW-0342">GTP-binding</keyword>
<evidence type="ECO:0000256" key="2">
    <source>
        <dbReference type="ARBA" id="ARBA00022679"/>
    </source>
</evidence>
<accession>A0ABV1M8L5</accession>
<comment type="subcellular location">
    <subcellularLocation>
        <location evidence="8">Cytoplasm</location>
    </subcellularLocation>
</comment>
<dbReference type="InterPro" id="IPR013482">
    <property type="entry name" value="Molybde_CF_guanTrfase"/>
</dbReference>
<dbReference type="PANTHER" id="PTHR19136">
    <property type="entry name" value="MOLYBDENUM COFACTOR GUANYLYLTRANSFERASE"/>
    <property type="match status" value="1"/>
</dbReference>
<feature type="binding site" evidence="8">
    <location>
        <position position="74"/>
    </location>
    <ligand>
        <name>GTP</name>
        <dbReference type="ChEBI" id="CHEBI:37565"/>
    </ligand>
</feature>
<keyword evidence="7 8" id="KW-0501">Molybdenum cofactor biosynthesis</keyword>